<evidence type="ECO:0000313" key="12">
    <source>
        <dbReference type="Proteomes" id="UP000051530"/>
    </source>
</evidence>
<dbReference type="GO" id="GO:0008270">
    <property type="term" value="F:zinc ion binding"/>
    <property type="evidence" value="ECO:0007669"/>
    <property type="project" value="UniProtKB-KW"/>
</dbReference>
<dbReference type="GO" id="GO:0004402">
    <property type="term" value="F:histone acetyltransferase activity"/>
    <property type="evidence" value="ECO:0007669"/>
    <property type="project" value="InterPro"/>
</dbReference>
<dbReference type="InterPro" id="IPR016181">
    <property type="entry name" value="Acyl_CoA_acyltransferase"/>
</dbReference>
<keyword evidence="4" id="KW-0863">Zinc-finger</keyword>
<dbReference type="InterPro" id="IPR036388">
    <property type="entry name" value="WH-like_DNA-bd_sf"/>
</dbReference>
<evidence type="ECO:0000259" key="10">
    <source>
        <dbReference type="PROSITE" id="PS51726"/>
    </source>
</evidence>
<keyword evidence="5" id="KW-0862">Zinc</keyword>
<reference evidence="11 12" key="1">
    <citation type="submission" date="2015-07" db="EMBL/GenBank/DDBJ databases">
        <title>The genome of Pseudoloma neurophilia, a relevant intracellular parasite of the zebrafish.</title>
        <authorList>
            <person name="Ndikumana S."/>
            <person name="Pelin A."/>
            <person name="Sanders J."/>
            <person name="Corradi N."/>
        </authorList>
    </citation>
    <scope>NUCLEOTIDE SEQUENCE [LARGE SCALE GENOMIC DNA]</scope>
    <source>
        <strain evidence="11 12">MK1</strain>
    </source>
</reference>
<proteinExistence type="inferred from homology"/>
<keyword evidence="6" id="KW-0007">Acetylation</keyword>
<comment type="similarity">
    <text evidence="1 8">Belongs to the MYST (SAS/MOZ) family.</text>
</comment>
<dbReference type="SUPFAM" id="SSF55729">
    <property type="entry name" value="Acyl-CoA N-acyltransferases (Nat)"/>
    <property type="match status" value="1"/>
</dbReference>
<evidence type="ECO:0000313" key="11">
    <source>
        <dbReference type="EMBL" id="KRH92355.1"/>
    </source>
</evidence>
<dbReference type="Proteomes" id="UP000051530">
    <property type="component" value="Unassembled WGS sequence"/>
</dbReference>
<dbReference type="Gene3D" id="3.40.630.30">
    <property type="match status" value="1"/>
</dbReference>
<feature type="region of interest" description="Disordered" evidence="9">
    <location>
        <begin position="165"/>
        <end position="245"/>
    </location>
</feature>
<organism evidence="11 12">
    <name type="scientific">Pseudoloma neurophilia</name>
    <dbReference type="NCBI Taxonomy" id="146866"/>
    <lineage>
        <taxon>Eukaryota</taxon>
        <taxon>Fungi</taxon>
        <taxon>Fungi incertae sedis</taxon>
        <taxon>Microsporidia</taxon>
        <taxon>Pseudoloma</taxon>
    </lineage>
</organism>
<dbReference type="AlphaFoldDB" id="A0A0R0LS76"/>
<dbReference type="VEuPathDB" id="MicrosporidiaDB:M153_71320002"/>
<keyword evidence="8" id="KW-0539">Nucleus</keyword>
<accession>A0A0R0LS76</accession>
<feature type="non-terminal residue" evidence="11">
    <location>
        <position position="1"/>
    </location>
</feature>
<evidence type="ECO:0000256" key="2">
    <source>
        <dbReference type="ARBA" id="ARBA00013184"/>
    </source>
</evidence>
<evidence type="ECO:0000256" key="1">
    <source>
        <dbReference type="ARBA" id="ARBA00010107"/>
    </source>
</evidence>
<dbReference type="GO" id="GO:0003712">
    <property type="term" value="F:transcription coregulator activity"/>
    <property type="evidence" value="ECO:0007669"/>
    <property type="project" value="TreeGrafter"/>
</dbReference>
<evidence type="ECO:0000256" key="7">
    <source>
        <dbReference type="PIRSR" id="PIRSR602717-51"/>
    </source>
</evidence>
<dbReference type="PANTHER" id="PTHR10615">
    <property type="entry name" value="HISTONE ACETYLTRANSFERASE"/>
    <property type="match status" value="1"/>
</dbReference>
<dbReference type="GO" id="GO:0006357">
    <property type="term" value="P:regulation of transcription by RNA polymerase II"/>
    <property type="evidence" value="ECO:0007669"/>
    <property type="project" value="TreeGrafter"/>
</dbReference>
<dbReference type="EC" id="2.3.1.48" evidence="2 8"/>
<dbReference type="GO" id="GO:0000785">
    <property type="term" value="C:chromatin"/>
    <property type="evidence" value="ECO:0007669"/>
    <property type="project" value="TreeGrafter"/>
</dbReference>
<evidence type="ECO:0000256" key="4">
    <source>
        <dbReference type="ARBA" id="ARBA00022771"/>
    </source>
</evidence>
<dbReference type="PANTHER" id="PTHR10615:SF161">
    <property type="entry name" value="HISTONE ACETYLTRANSFERASE KAT7"/>
    <property type="match status" value="1"/>
</dbReference>
<name>A0A0R0LS76_9MICR</name>
<comment type="catalytic activity">
    <reaction evidence="8">
        <text>L-lysyl-[protein] + acetyl-CoA = N(6)-acetyl-L-lysyl-[protein] + CoA + H(+)</text>
        <dbReference type="Rhea" id="RHEA:45948"/>
        <dbReference type="Rhea" id="RHEA-COMP:9752"/>
        <dbReference type="Rhea" id="RHEA-COMP:10731"/>
        <dbReference type="ChEBI" id="CHEBI:15378"/>
        <dbReference type="ChEBI" id="CHEBI:29969"/>
        <dbReference type="ChEBI" id="CHEBI:57287"/>
        <dbReference type="ChEBI" id="CHEBI:57288"/>
        <dbReference type="ChEBI" id="CHEBI:61930"/>
        <dbReference type="EC" id="2.3.1.48"/>
    </reaction>
</comment>
<evidence type="ECO:0000256" key="5">
    <source>
        <dbReference type="ARBA" id="ARBA00022833"/>
    </source>
</evidence>
<keyword evidence="4" id="KW-0479">Metal-binding</keyword>
<dbReference type="Pfam" id="PF01853">
    <property type="entry name" value="MOZ_SAS"/>
    <property type="match status" value="1"/>
</dbReference>
<protein>
    <recommendedName>
        <fullName evidence="2 8">Histone acetyltransferase</fullName>
        <ecNumber evidence="2 8">2.3.1.48</ecNumber>
    </recommendedName>
</protein>
<gene>
    <name evidence="11" type="ORF">M153_71320002</name>
</gene>
<dbReference type="InterPro" id="IPR002717">
    <property type="entry name" value="HAT_MYST-type"/>
</dbReference>
<dbReference type="GO" id="GO:0005634">
    <property type="term" value="C:nucleus"/>
    <property type="evidence" value="ECO:0007669"/>
    <property type="project" value="UniProtKB-SubCell"/>
</dbReference>
<dbReference type="OrthoDB" id="787137at2759"/>
<evidence type="ECO:0000256" key="8">
    <source>
        <dbReference type="RuleBase" id="RU361211"/>
    </source>
</evidence>
<dbReference type="PROSITE" id="PS51726">
    <property type="entry name" value="MYST_HAT"/>
    <property type="match status" value="1"/>
</dbReference>
<dbReference type="EMBL" id="LGUB01000992">
    <property type="protein sequence ID" value="KRH92355.1"/>
    <property type="molecule type" value="Genomic_DNA"/>
</dbReference>
<dbReference type="Gene3D" id="1.10.10.10">
    <property type="entry name" value="Winged helix-like DNA-binding domain superfamily/Winged helix DNA-binding domain"/>
    <property type="match status" value="1"/>
</dbReference>
<evidence type="ECO:0000256" key="3">
    <source>
        <dbReference type="ARBA" id="ARBA00022679"/>
    </source>
</evidence>
<dbReference type="GO" id="GO:0003682">
    <property type="term" value="F:chromatin binding"/>
    <property type="evidence" value="ECO:0007669"/>
    <property type="project" value="TreeGrafter"/>
</dbReference>
<evidence type="ECO:0000256" key="6">
    <source>
        <dbReference type="ARBA" id="ARBA00022990"/>
    </source>
</evidence>
<keyword evidence="12" id="KW-1185">Reference proteome</keyword>
<evidence type="ECO:0000256" key="9">
    <source>
        <dbReference type="SAM" id="MobiDB-lite"/>
    </source>
</evidence>
<feature type="active site" description="Proton donor/acceptor" evidence="7">
    <location>
        <position position="113"/>
    </location>
</feature>
<sequence>PDCAEKSMKFEESPDCAENFEKTQKPDCSSKNTEKTDCFVKSSEKTQIKKKVWKIPPTWDVVGYFSKEKVTSQGYNLACVLVLPHEQRRGYGKILIDFSYLLSKQEQTVASPEKPLSDLGYLSYLAYWKEAVVEKLLENCISNNNTERRRTQSLPVRLMVDETGHNDEHIIGSHNTLDRNTSDHKALEHNTSDHKAQDRNTGDHKAQDRNTSDRNTGDHKILEHNDEHIIENHNTRDRNDEQNTEQLKDEIENKKKRGRKPTRLSVVTPIVQPIGEISIESLSKQTCIQPDDLFLTFQHFKMIKYFNNEIVFTVEQTKRKHKVYKKYLKWKGHCFNRNKLRLL</sequence>
<comment type="subcellular location">
    <subcellularLocation>
        <location evidence="8">Nucleus</location>
    </subcellularLocation>
</comment>
<feature type="domain" description="MYST-type HAT" evidence="10">
    <location>
        <begin position="1"/>
        <end position="332"/>
    </location>
</feature>
<comment type="caution">
    <text evidence="11">The sequence shown here is derived from an EMBL/GenBank/DDBJ whole genome shotgun (WGS) entry which is preliminary data.</text>
</comment>
<dbReference type="InterPro" id="IPR050603">
    <property type="entry name" value="MYST_HAT"/>
</dbReference>
<keyword evidence="3 11" id="KW-0808">Transferase</keyword>